<reference evidence="1" key="2">
    <citation type="submission" date="2013-10" db="EMBL/GenBank/DDBJ databases">
        <authorList>
            <person name="Aslett M."/>
        </authorList>
    </citation>
    <scope>NUCLEOTIDE SEQUENCE [LARGE SCALE GENOMIC DNA]</scope>
    <source>
        <strain evidence="1">Houghton</strain>
    </source>
</reference>
<keyword evidence="2" id="KW-1185">Reference proteome</keyword>
<evidence type="ECO:0000313" key="1">
    <source>
        <dbReference type="EMBL" id="CDJ54143.1"/>
    </source>
</evidence>
<reference evidence="1" key="1">
    <citation type="submission" date="2013-10" db="EMBL/GenBank/DDBJ databases">
        <title>Genomic analysis of the causative agents of coccidiosis in chickens.</title>
        <authorList>
            <person name="Reid A.J."/>
            <person name="Blake D."/>
            <person name="Billington K."/>
            <person name="Browne H."/>
            <person name="Dunn M."/>
            <person name="Hung S."/>
            <person name="Kawahara F."/>
            <person name="Miranda-Saavedra D."/>
            <person name="Mourier T."/>
            <person name="Nagra H."/>
            <person name="Otto T.D."/>
            <person name="Rawlings N."/>
            <person name="Sanchez A."/>
            <person name="Sanders M."/>
            <person name="Subramaniam C."/>
            <person name="Tay Y."/>
            <person name="Dear P."/>
            <person name="Doerig C."/>
            <person name="Gruber A."/>
            <person name="Parkinson J."/>
            <person name="Shirley M."/>
            <person name="Wan K.L."/>
            <person name="Berriman M."/>
            <person name="Tomley F."/>
            <person name="Pain A."/>
        </authorList>
    </citation>
    <scope>NUCLEOTIDE SEQUENCE [LARGE SCALE GENOMIC DNA]</scope>
    <source>
        <strain evidence="1">Houghton</strain>
    </source>
</reference>
<organism evidence="1 2">
    <name type="scientific">Eimeria brunetti</name>
    <dbReference type="NCBI Taxonomy" id="51314"/>
    <lineage>
        <taxon>Eukaryota</taxon>
        <taxon>Sar</taxon>
        <taxon>Alveolata</taxon>
        <taxon>Apicomplexa</taxon>
        <taxon>Conoidasida</taxon>
        <taxon>Coccidia</taxon>
        <taxon>Eucoccidiorida</taxon>
        <taxon>Eimeriorina</taxon>
        <taxon>Eimeriidae</taxon>
        <taxon>Eimeria</taxon>
    </lineage>
</organism>
<protein>
    <submittedName>
        <fullName evidence="1">Uncharacterized protein</fullName>
    </submittedName>
</protein>
<name>U6LXZ9_9EIME</name>
<evidence type="ECO:0000313" key="2">
    <source>
        <dbReference type="Proteomes" id="UP000030750"/>
    </source>
</evidence>
<dbReference type="VEuPathDB" id="ToxoDB:EBH_0082630"/>
<proteinExistence type="predicted"/>
<dbReference type="Proteomes" id="UP000030750">
    <property type="component" value="Unassembled WGS sequence"/>
</dbReference>
<dbReference type="EMBL" id="HG713818">
    <property type="protein sequence ID" value="CDJ54143.1"/>
    <property type="molecule type" value="Genomic_DNA"/>
</dbReference>
<dbReference type="AlphaFoldDB" id="U6LXZ9"/>
<dbReference type="OrthoDB" id="347378at2759"/>
<sequence>MGDGVSAFDADAWAGEESGLFSGGDEEQRHVTKLYELPGLQQDLSAFWKHIAAFSEAEASVGQPASLSVGRAGSGEDGMAADAWVNDPLTSPHSQAFQQTVMDSMRRTADFAAGPAEATFGGSLAVYGNAGEVESRAPDAETSQRNAERSIQVEAMQPFEYSADSLGITFNALETSASRTAVQATSSGGGEPCNAKDIRRHPFVRLPVVNPSNIQTRFRKDYAFSSEFRMHSPMESYKTMRSLFAKASLTAKDVGTLIREAELLVNYATHKLAATCKRCKANYVAVKLSSLLMIFDHLVCTIELLGDAMDAENWWKEFVQMFTTDYRFPRAGRTQRASTLNNLVNRLSAALSVYKKGIRPEFEEIIELKRAILSDPYADTQMANPLWKLWIEDDREFSS</sequence>
<accession>U6LXZ9</accession>
<gene>
    <name evidence="1" type="ORF">EBH_0082630</name>
</gene>